<keyword evidence="1" id="KW-0812">Transmembrane</keyword>
<reference evidence="2" key="1">
    <citation type="submission" date="2018-02" db="EMBL/GenBank/DDBJ databases">
        <title>Rhizophora mucronata_Transcriptome.</title>
        <authorList>
            <person name="Meera S.P."/>
            <person name="Sreeshan A."/>
            <person name="Augustine A."/>
        </authorList>
    </citation>
    <scope>NUCLEOTIDE SEQUENCE</scope>
    <source>
        <tissue evidence="2">Leaf</tissue>
    </source>
</reference>
<organism evidence="2">
    <name type="scientific">Rhizophora mucronata</name>
    <name type="common">Asiatic mangrove</name>
    <dbReference type="NCBI Taxonomy" id="61149"/>
    <lineage>
        <taxon>Eukaryota</taxon>
        <taxon>Viridiplantae</taxon>
        <taxon>Streptophyta</taxon>
        <taxon>Embryophyta</taxon>
        <taxon>Tracheophyta</taxon>
        <taxon>Spermatophyta</taxon>
        <taxon>Magnoliopsida</taxon>
        <taxon>eudicotyledons</taxon>
        <taxon>Gunneridae</taxon>
        <taxon>Pentapetalae</taxon>
        <taxon>rosids</taxon>
        <taxon>fabids</taxon>
        <taxon>Malpighiales</taxon>
        <taxon>Rhizophoraceae</taxon>
        <taxon>Rhizophora</taxon>
    </lineage>
</organism>
<evidence type="ECO:0000313" key="2">
    <source>
        <dbReference type="EMBL" id="MBX08863.1"/>
    </source>
</evidence>
<sequence>MSLCTDHHGNLIQMFGMSNNTVAGISWGLQGLYFIHLVDNEIFYCVNLLRKKVLLWHMKICTASYFGAVIIGIACTRMIQMDIFFLEFMVFLTTVWDFPHYLIMCLCLLGPRETSK</sequence>
<evidence type="ECO:0000256" key="1">
    <source>
        <dbReference type="SAM" id="Phobius"/>
    </source>
</evidence>
<dbReference type="EMBL" id="GGEC01028379">
    <property type="protein sequence ID" value="MBX08863.1"/>
    <property type="molecule type" value="Transcribed_RNA"/>
</dbReference>
<accession>A0A2P2KT39</accession>
<proteinExistence type="predicted"/>
<protein>
    <submittedName>
        <fullName evidence="2">Uncharacterized protein</fullName>
    </submittedName>
</protein>
<keyword evidence="1" id="KW-1133">Transmembrane helix</keyword>
<name>A0A2P2KT39_RHIMU</name>
<keyword evidence="1" id="KW-0472">Membrane</keyword>
<dbReference type="AlphaFoldDB" id="A0A2P2KT39"/>
<feature type="transmembrane region" description="Helical" evidence="1">
    <location>
        <begin position="85"/>
        <end position="109"/>
    </location>
</feature>
<feature type="transmembrane region" description="Helical" evidence="1">
    <location>
        <begin position="60"/>
        <end position="79"/>
    </location>
</feature>